<dbReference type="RefSeq" id="WP_338237863.1">
    <property type="nucleotide sequence ID" value="NZ_BQKE01000002.1"/>
</dbReference>
<keyword evidence="9" id="KW-1185">Reference proteome</keyword>
<dbReference type="Pfam" id="PF07980">
    <property type="entry name" value="SusD_RagB"/>
    <property type="match status" value="1"/>
</dbReference>
<protein>
    <submittedName>
        <fullName evidence="8">Membrane protein</fullName>
    </submittedName>
</protein>
<evidence type="ECO:0000256" key="4">
    <source>
        <dbReference type="ARBA" id="ARBA00023136"/>
    </source>
</evidence>
<proteinExistence type="inferred from homology"/>
<feature type="domain" description="RagB/SusD" evidence="6">
    <location>
        <begin position="341"/>
        <end position="447"/>
    </location>
</feature>
<comment type="similarity">
    <text evidence="2">Belongs to the SusD family.</text>
</comment>
<accession>A0AAN5AL93</accession>
<comment type="caution">
    <text evidence="8">The sequence shown here is derived from an EMBL/GenBank/DDBJ whole genome shotgun (WGS) entry which is preliminary data.</text>
</comment>
<evidence type="ECO:0000256" key="3">
    <source>
        <dbReference type="ARBA" id="ARBA00022729"/>
    </source>
</evidence>
<evidence type="ECO:0000259" key="7">
    <source>
        <dbReference type="Pfam" id="PF14322"/>
    </source>
</evidence>
<gene>
    <name evidence="8" type="ORF">PEDI_31590</name>
</gene>
<dbReference type="InterPro" id="IPR012944">
    <property type="entry name" value="SusD_RagB_dom"/>
</dbReference>
<dbReference type="InterPro" id="IPR011990">
    <property type="entry name" value="TPR-like_helical_dom_sf"/>
</dbReference>
<name>A0AAN5AL93_9BACT</name>
<dbReference type="InterPro" id="IPR033985">
    <property type="entry name" value="SusD-like_N"/>
</dbReference>
<dbReference type="Gene3D" id="1.25.40.390">
    <property type="match status" value="1"/>
</dbReference>
<dbReference type="Pfam" id="PF14322">
    <property type="entry name" value="SusD-like_3"/>
    <property type="match status" value="1"/>
</dbReference>
<feature type="domain" description="SusD-like N-terminal" evidence="7">
    <location>
        <begin position="94"/>
        <end position="221"/>
    </location>
</feature>
<organism evidence="8 9">
    <name type="scientific">Persicobacter diffluens</name>
    <dbReference type="NCBI Taxonomy" id="981"/>
    <lineage>
        <taxon>Bacteria</taxon>
        <taxon>Pseudomonadati</taxon>
        <taxon>Bacteroidota</taxon>
        <taxon>Cytophagia</taxon>
        <taxon>Cytophagales</taxon>
        <taxon>Persicobacteraceae</taxon>
        <taxon>Persicobacter</taxon>
    </lineage>
</organism>
<keyword evidence="5" id="KW-0998">Cell outer membrane</keyword>
<reference evidence="8 9" key="1">
    <citation type="submission" date="2021-12" db="EMBL/GenBank/DDBJ databases">
        <title>Genome sequencing of bacteria with rrn-lacking chromosome and rrn-plasmid.</title>
        <authorList>
            <person name="Anda M."/>
            <person name="Iwasaki W."/>
        </authorList>
    </citation>
    <scope>NUCLEOTIDE SEQUENCE [LARGE SCALE GENOMIC DNA]</scope>
    <source>
        <strain evidence="8 9">NBRC 15940</strain>
    </source>
</reference>
<evidence type="ECO:0000313" key="9">
    <source>
        <dbReference type="Proteomes" id="UP001310022"/>
    </source>
</evidence>
<evidence type="ECO:0000256" key="2">
    <source>
        <dbReference type="ARBA" id="ARBA00006275"/>
    </source>
</evidence>
<dbReference type="Proteomes" id="UP001310022">
    <property type="component" value="Unassembled WGS sequence"/>
</dbReference>
<evidence type="ECO:0000256" key="1">
    <source>
        <dbReference type="ARBA" id="ARBA00004442"/>
    </source>
</evidence>
<evidence type="ECO:0000313" key="8">
    <source>
        <dbReference type="EMBL" id="GJM62607.1"/>
    </source>
</evidence>
<evidence type="ECO:0000256" key="5">
    <source>
        <dbReference type="ARBA" id="ARBA00023237"/>
    </source>
</evidence>
<dbReference type="GO" id="GO:0009279">
    <property type="term" value="C:cell outer membrane"/>
    <property type="evidence" value="ECO:0007669"/>
    <property type="project" value="UniProtKB-SubCell"/>
</dbReference>
<comment type="subcellular location">
    <subcellularLocation>
        <location evidence="1">Cell outer membrane</location>
    </subcellularLocation>
</comment>
<dbReference type="SUPFAM" id="SSF48452">
    <property type="entry name" value="TPR-like"/>
    <property type="match status" value="1"/>
</dbReference>
<dbReference type="CDD" id="cd08977">
    <property type="entry name" value="SusD"/>
    <property type="match status" value="1"/>
</dbReference>
<keyword evidence="4" id="KW-0472">Membrane</keyword>
<dbReference type="EMBL" id="BQKE01000002">
    <property type="protein sequence ID" value="GJM62607.1"/>
    <property type="molecule type" value="Genomic_DNA"/>
</dbReference>
<sequence>MKKIIFYISVVAFCLQGCFGELDQKPWGVALEDEFYKTEEDAVLAINAAYSPMSWMQDAFNSNMAALDCSSDDTFKGGGHAGDQTGLTEFAQFRITSSNSILADRWKDAYQGIFRANKVIENVPGIDMDENLRNRIVGEAYFLRGYYYFELLVQFGGVIKVDRVLRPDEFNQSRSSRAEIIQLIEDDLTMAVDRLPKKSEYSASTELGRATKGAALAYLMKLNVMEKNWSAASKYAENIFALGEYELVADYGLIFQQAGEHCSESIFEVNYNENSIKGWGRGNPGSWTGVCFMPRAIRGTGFCQVDEGLVAAYEEGDPRKELTVYHHENTDYGTDLYFRKYSCAPYSDYPWPSNGPSHGANNTRLVRLADIYLMYAEAQYHLGNEGLAQEYVNMIRERARGGDDSLLPDVTATGEALLNAIYFERRIELAGEGLRFWDLVRTGRAATVLKDRGFVAGTHELRPIPNKDVILSNGAIEQNPGY</sequence>
<keyword evidence="3" id="KW-0732">Signal</keyword>
<evidence type="ECO:0000259" key="6">
    <source>
        <dbReference type="Pfam" id="PF07980"/>
    </source>
</evidence>
<dbReference type="AlphaFoldDB" id="A0AAN5AL93"/>